<feature type="binding site" evidence="2">
    <location>
        <position position="73"/>
    </location>
    <ligand>
        <name>NADPH</name>
        <dbReference type="ChEBI" id="CHEBI:57783"/>
    </ligand>
</feature>
<accession>A0A4S3JUU8</accession>
<dbReference type="PANTHER" id="PTHR11645">
    <property type="entry name" value="PYRROLINE-5-CARBOXYLATE REDUCTASE"/>
    <property type="match status" value="1"/>
</dbReference>
<dbReference type="Pfam" id="PF03807">
    <property type="entry name" value="F420_oxidored"/>
    <property type="match status" value="1"/>
</dbReference>
<dbReference type="EMBL" id="SOSA01000024">
    <property type="protein sequence ID" value="THC99184.1"/>
    <property type="molecule type" value="Genomic_DNA"/>
</dbReference>
<dbReference type="InterPro" id="IPR029036">
    <property type="entry name" value="P5CR_dimer"/>
</dbReference>
<evidence type="ECO:0000313" key="5">
    <source>
        <dbReference type="EMBL" id="KAA8650310.1"/>
    </source>
</evidence>
<dbReference type="HAMAP" id="MF_01925">
    <property type="entry name" value="P5C_reductase"/>
    <property type="match status" value="1"/>
</dbReference>
<evidence type="ECO:0000259" key="3">
    <source>
        <dbReference type="Pfam" id="PF03807"/>
    </source>
</evidence>
<dbReference type="RefSeq" id="XP_033429671.1">
    <property type="nucleotide sequence ID" value="XM_033567676.1"/>
</dbReference>
<dbReference type="InterPro" id="IPR000304">
    <property type="entry name" value="Pyrroline-COOH_reductase"/>
</dbReference>
<dbReference type="InterPro" id="IPR036291">
    <property type="entry name" value="NAD(P)-bd_dom_sf"/>
</dbReference>
<evidence type="ECO:0000313" key="6">
    <source>
        <dbReference type="EMBL" id="THC99184.1"/>
    </source>
</evidence>
<dbReference type="Gene3D" id="1.10.3730.10">
    <property type="entry name" value="ProC C-terminal domain-like"/>
    <property type="match status" value="1"/>
</dbReference>
<dbReference type="InterPro" id="IPR028939">
    <property type="entry name" value="P5C_Rdtase_cat_N"/>
</dbReference>
<feature type="domain" description="Pyrroline-5-carboxylate reductase dimerisation" evidence="4">
    <location>
        <begin position="193"/>
        <end position="289"/>
    </location>
</feature>
<protein>
    <submittedName>
        <fullName evidence="5">Delta 1-pyrroline-5-carboxylate reductase</fullName>
    </submittedName>
</protein>
<name>A0A4S3JUU8_9EURO</name>
<reference evidence="6 7" key="1">
    <citation type="submission" date="2019-03" db="EMBL/GenBank/DDBJ databases">
        <title>The genome sequence of a newly discovered highly antifungal drug resistant Aspergillus species, Aspergillus tanneri NIH 1004.</title>
        <authorList>
            <person name="Mounaud S."/>
            <person name="Singh I."/>
            <person name="Joardar V."/>
            <person name="Pakala S."/>
            <person name="Pakala S."/>
            <person name="Venepally P."/>
            <person name="Hoover J."/>
            <person name="Nierman W."/>
            <person name="Chung J."/>
            <person name="Losada L."/>
        </authorList>
    </citation>
    <scope>NUCLEOTIDE SEQUENCE [LARGE SCALE GENOMIC DNA]</scope>
    <source>
        <strain evidence="6 7">NIH1004</strain>
    </source>
</reference>
<dbReference type="AlphaFoldDB" id="A0A4S3JUU8"/>
<dbReference type="VEuPathDB" id="FungiDB:EYZ11_001359"/>
<evidence type="ECO:0000256" key="1">
    <source>
        <dbReference type="ARBA" id="ARBA00005525"/>
    </source>
</evidence>
<dbReference type="STRING" id="1220188.A0A4S3JUU8"/>
<sequence>MTSGLTLSFIGCGNMGSAILKGLLDATRPEQESGITPKISHFLVSTKTAASAENLRNTFGEDEPRVMFGHGQNVQAIREADVVLLACKPFLAEAILSEEGIREALEGKFVISIMAGKSPEEIENFIYSDHHPPPGIETGIRPVIVQAMPNVAARIRQSLTIIECNRDLPDNLHETLDWIFSQIGTVKYLPSELFNVGGLLAGSSMALLTVPLDGILDGCVVEGLRRGEALQMAAQVLSGMAGLLKEGEHPAMLRESISSPKGCTIQTLLTVEREGTRGTFADAIVNGTKHLTGRK</sequence>
<comment type="caution">
    <text evidence="6">The sequence shown here is derived from an EMBL/GenBank/DDBJ whole genome shotgun (WGS) entry which is preliminary data.</text>
</comment>
<dbReference type="GO" id="GO:0004735">
    <property type="term" value="F:pyrroline-5-carboxylate reductase activity"/>
    <property type="evidence" value="ECO:0007669"/>
    <property type="project" value="InterPro"/>
</dbReference>
<dbReference type="GO" id="GO:0055129">
    <property type="term" value="P:L-proline biosynthetic process"/>
    <property type="evidence" value="ECO:0007669"/>
    <property type="project" value="TreeGrafter"/>
</dbReference>
<dbReference type="SUPFAM" id="SSF51735">
    <property type="entry name" value="NAD(P)-binding Rossmann-fold domains"/>
    <property type="match status" value="1"/>
</dbReference>
<dbReference type="Proteomes" id="UP000324241">
    <property type="component" value="Unassembled WGS sequence"/>
</dbReference>
<dbReference type="Proteomes" id="UP000308092">
    <property type="component" value="Unassembled WGS sequence"/>
</dbReference>
<evidence type="ECO:0000313" key="7">
    <source>
        <dbReference type="Proteomes" id="UP000308092"/>
    </source>
</evidence>
<dbReference type="OrthoDB" id="10263291at2759"/>
<evidence type="ECO:0000259" key="4">
    <source>
        <dbReference type="Pfam" id="PF14748"/>
    </source>
</evidence>
<proteinExistence type="inferred from homology"/>
<dbReference type="Gene3D" id="3.40.50.720">
    <property type="entry name" value="NAD(P)-binding Rossmann-like Domain"/>
    <property type="match status" value="1"/>
</dbReference>
<dbReference type="GeneID" id="54325696"/>
<keyword evidence="2" id="KW-0521">NADP</keyword>
<dbReference type="InterPro" id="IPR008927">
    <property type="entry name" value="6-PGluconate_DH-like_C_sf"/>
</dbReference>
<feature type="domain" description="Pyrroline-5-carboxylate reductase catalytic N-terminal" evidence="3">
    <location>
        <begin position="7"/>
        <end position="116"/>
    </location>
</feature>
<evidence type="ECO:0000256" key="2">
    <source>
        <dbReference type="PIRSR" id="PIRSR000193-1"/>
    </source>
</evidence>
<gene>
    <name evidence="5" type="primary">PRO3</name>
    <name evidence="5" type="ORF">ATNIH1004_002994</name>
    <name evidence="6" type="ORF">EYZ11_001359</name>
</gene>
<reference evidence="5 8" key="2">
    <citation type="submission" date="2019-08" db="EMBL/GenBank/DDBJ databases">
        <title>The genome sequence of a newly discovered highly antifungal drug resistant Aspergillus species, Aspergillus tanneri NIH 1004.</title>
        <authorList>
            <person name="Mounaud S."/>
            <person name="Singh I."/>
            <person name="Joardar V."/>
            <person name="Pakala S."/>
            <person name="Pakala S."/>
            <person name="Venepally P."/>
            <person name="Chung J.K."/>
            <person name="Losada L."/>
            <person name="Nierman W.C."/>
        </authorList>
    </citation>
    <scope>NUCLEOTIDE SEQUENCE [LARGE SCALE GENOMIC DNA]</scope>
    <source>
        <strain evidence="5 8">NIH1004</strain>
    </source>
</reference>
<dbReference type="EMBL" id="QUQM01000001">
    <property type="protein sequence ID" value="KAA8650310.1"/>
    <property type="molecule type" value="Genomic_DNA"/>
</dbReference>
<dbReference type="PIRSF" id="PIRSF000193">
    <property type="entry name" value="Pyrrol-5-carb_rd"/>
    <property type="match status" value="1"/>
</dbReference>
<dbReference type="SUPFAM" id="SSF48179">
    <property type="entry name" value="6-phosphogluconate dehydrogenase C-terminal domain-like"/>
    <property type="match status" value="1"/>
</dbReference>
<dbReference type="PANTHER" id="PTHR11645:SF21">
    <property type="entry name" value="HYPOTHETICAL PYRROLINE-5-CARBOXYLATE REDUCTASE (EUROFUNG)"/>
    <property type="match status" value="1"/>
</dbReference>
<dbReference type="Pfam" id="PF14748">
    <property type="entry name" value="P5CR_dimer"/>
    <property type="match status" value="1"/>
</dbReference>
<feature type="binding site" evidence="2">
    <location>
        <begin position="86"/>
        <end position="89"/>
    </location>
    <ligand>
        <name>NADP(+)</name>
        <dbReference type="ChEBI" id="CHEBI:58349"/>
    </ligand>
</feature>
<evidence type="ECO:0000313" key="8">
    <source>
        <dbReference type="Proteomes" id="UP000324241"/>
    </source>
</evidence>
<feature type="binding site" evidence="2">
    <location>
        <begin position="10"/>
        <end position="15"/>
    </location>
    <ligand>
        <name>NADP(+)</name>
        <dbReference type="ChEBI" id="CHEBI:58349"/>
    </ligand>
</feature>
<keyword evidence="7" id="KW-1185">Reference proteome</keyword>
<comment type="similarity">
    <text evidence="1">Belongs to the pyrroline-5-carboxylate reductase family.</text>
</comment>
<organism evidence="6 7">
    <name type="scientific">Aspergillus tanneri</name>
    <dbReference type="NCBI Taxonomy" id="1220188"/>
    <lineage>
        <taxon>Eukaryota</taxon>
        <taxon>Fungi</taxon>
        <taxon>Dikarya</taxon>
        <taxon>Ascomycota</taxon>
        <taxon>Pezizomycotina</taxon>
        <taxon>Eurotiomycetes</taxon>
        <taxon>Eurotiomycetidae</taxon>
        <taxon>Eurotiales</taxon>
        <taxon>Aspergillaceae</taxon>
        <taxon>Aspergillus</taxon>
        <taxon>Aspergillus subgen. Circumdati</taxon>
    </lineage>
</organism>